<name>A0ABN0ZI97_9ACTN</name>
<evidence type="ECO:0000313" key="2">
    <source>
        <dbReference type="EMBL" id="GAA0448662.1"/>
    </source>
</evidence>
<gene>
    <name evidence="2" type="ORF">GCM10010361_10820</name>
</gene>
<organism evidence="2 3">
    <name type="scientific">Streptomyces olivaceiscleroticus</name>
    <dbReference type="NCBI Taxonomy" id="68245"/>
    <lineage>
        <taxon>Bacteria</taxon>
        <taxon>Bacillati</taxon>
        <taxon>Actinomycetota</taxon>
        <taxon>Actinomycetes</taxon>
        <taxon>Kitasatosporales</taxon>
        <taxon>Streptomycetaceae</taxon>
        <taxon>Streptomyces</taxon>
    </lineage>
</organism>
<dbReference type="EMBL" id="BAAABY010000009">
    <property type="protein sequence ID" value="GAA0448662.1"/>
    <property type="molecule type" value="Genomic_DNA"/>
</dbReference>
<feature type="compositionally biased region" description="Polar residues" evidence="1">
    <location>
        <begin position="65"/>
        <end position="74"/>
    </location>
</feature>
<keyword evidence="3" id="KW-1185">Reference proteome</keyword>
<reference evidence="2 3" key="1">
    <citation type="journal article" date="2019" name="Int. J. Syst. Evol. Microbiol.">
        <title>The Global Catalogue of Microorganisms (GCM) 10K type strain sequencing project: providing services to taxonomists for standard genome sequencing and annotation.</title>
        <authorList>
            <consortium name="The Broad Institute Genomics Platform"/>
            <consortium name="The Broad Institute Genome Sequencing Center for Infectious Disease"/>
            <person name="Wu L."/>
            <person name="Ma J."/>
        </authorList>
    </citation>
    <scope>NUCLEOTIDE SEQUENCE [LARGE SCALE GENOMIC DNA]</scope>
    <source>
        <strain evidence="2 3">JCM 4805</strain>
    </source>
</reference>
<comment type="caution">
    <text evidence="2">The sequence shown here is derived from an EMBL/GenBank/DDBJ whole genome shotgun (WGS) entry which is preliminary data.</text>
</comment>
<evidence type="ECO:0000256" key="1">
    <source>
        <dbReference type="SAM" id="MobiDB-lite"/>
    </source>
</evidence>
<feature type="region of interest" description="Disordered" evidence="1">
    <location>
        <begin position="56"/>
        <end position="138"/>
    </location>
</feature>
<proteinExistence type="predicted"/>
<dbReference type="Proteomes" id="UP001500909">
    <property type="component" value="Unassembled WGS sequence"/>
</dbReference>
<sequence>MLDEDILGGPAGLVMDVERVHDGVRDERAALDAGQRHHPDATTEGTLDLLRQVLSEAGFADPTRTDQCQQSGSGQEPPGLRQLTSTADKTGCFRGKADSVSGPRSTHARSRPHECRDVPVSSREASASGPHEAAQSGE</sequence>
<protein>
    <submittedName>
        <fullName evidence="2">Uncharacterized protein</fullName>
    </submittedName>
</protein>
<accession>A0ABN0ZI97</accession>
<evidence type="ECO:0000313" key="3">
    <source>
        <dbReference type="Proteomes" id="UP001500909"/>
    </source>
</evidence>